<feature type="transmembrane region" description="Helical" evidence="5">
    <location>
        <begin position="92"/>
        <end position="112"/>
    </location>
</feature>
<keyword evidence="7" id="KW-1185">Reference proteome</keyword>
<sequence>MNLREMACTKHPLQRLASPARSISATVHLLGIASFAASFRWLFKYPSPQQEEFGGSFQFLTIIGLALAFTSMIFGFFADLTLNKTLFRAKNIVSVCSTPLEVLISILYWGISLIDKRLLFPEELQLPLLPDLGFHAMPAFMLVLDLLFFSPPWTIKFQGAVMLSTAIAFAYWAWIEYCFSYNQTYPYPIFTVLSTPQRIMLFVGSGVTCALSTMGLKWLYGKVNGIDKMQREATNPVKLD</sequence>
<reference evidence="6 7" key="1">
    <citation type="journal article" date="2018" name="Mycol. Prog.">
        <title>Coniella lustricola, a new species from submerged detritus.</title>
        <authorList>
            <person name="Raudabaugh D.B."/>
            <person name="Iturriaga T."/>
            <person name="Carver A."/>
            <person name="Mondo S."/>
            <person name="Pangilinan J."/>
            <person name="Lipzen A."/>
            <person name="He G."/>
            <person name="Amirebrahimi M."/>
            <person name="Grigoriev I.V."/>
            <person name="Miller A.N."/>
        </authorList>
    </citation>
    <scope>NUCLEOTIDE SEQUENCE [LARGE SCALE GENOMIC DNA]</scope>
    <source>
        <strain evidence="6 7">B22-T-1</strain>
    </source>
</reference>
<evidence type="ECO:0000313" key="7">
    <source>
        <dbReference type="Proteomes" id="UP000241462"/>
    </source>
</evidence>
<dbReference type="PANTHER" id="PTHR10989">
    <property type="entry name" value="ANDROGEN-INDUCED PROTEIN 1-RELATED"/>
    <property type="match status" value="1"/>
</dbReference>
<name>A0A2T3AIW1_9PEZI</name>
<dbReference type="GO" id="GO:0012505">
    <property type="term" value="C:endomembrane system"/>
    <property type="evidence" value="ECO:0007669"/>
    <property type="project" value="UniProtKB-SubCell"/>
</dbReference>
<feature type="transmembrane region" description="Helical" evidence="5">
    <location>
        <begin position="132"/>
        <end position="149"/>
    </location>
</feature>
<evidence type="ECO:0000256" key="1">
    <source>
        <dbReference type="ARBA" id="ARBA00004127"/>
    </source>
</evidence>
<evidence type="ECO:0000256" key="5">
    <source>
        <dbReference type="SAM" id="Phobius"/>
    </source>
</evidence>
<organism evidence="6 7">
    <name type="scientific">Coniella lustricola</name>
    <dbReference type="NCBI Taxonomy" id="2025994"/>
    <lineage>
        <taxon>Eukaryota</taxon>
        <taxon>Fungi</taxon>
        <taxon>Dikarya</taxon>
        <taxon>Ascomycota</taxon>
        <taxon>Pezizomycotina</taxon>
        <taxon>Sordariomycetes</taxon>
        <taxon>Sordariomycetidae</taxon>
        <taxon>Diaporthales</taxon>
        <taxon>Schizoparmaceae</taxon>
        <taxon>Coniella</taxon>
    </lineage>
</organism>
<dbReference type="EMBL" id="KZ678384">
    <property type="protein sequence ID" value="PSR99420.1"/>
    <property type="molecule type" value="Genomic_DNA"/>
</dbReference>
<keyword evidence="4 5" id="KW-0472">Membrane</keyword>
<keyword evidence="2 5" id="KW-0812">Transmembrane</keyword>
<dbReference type="AlphaFoldDB" id="A0A2T3AIW1"/>
<dbReference type="Proteomes" id="UP000241462">
    <property type="component" value="Unassembled WGS sequence"/>
</dbReference>
<dbReference type="PANTHER" id="PTHR10989:SF16">
    <property type="entry name" value="AT02829P-RELATED"/>
    <property type="match status" value="1"/>
</dbReference>
<feature type="transmembrane region" description="Helical" evidence="5">
    <location>
        <begin position="55"/>
        <end position="80"/>
    </location>
</feature>
<dbReference type="GO" id="GO:0016020">
    <property type="term" value="C:membrane"/>
    <property type="evidence" value="ECO:0007669"/>
    <property type="project" value="InterPro"/>
</dbReference>
<evidence type="ECO:0000256" key="4">
    <source>
        <dbReference type="ARBA" id="ARBA00023136"/>
    </source>
</evidence>
<protein>
    <submittedName>
        <fullName evidence="6">FAR-17a/AIG1-like protein</fullName>
    </submittedName>
</protein>
<evidence type="ECO:0000313" key="6">
    <source>
        <dbReference type="EMBL" id="PSR99420.1"/>
    </source>
</evidence>
<evidence type="ECO:0000256" key="2">
    <source>
        <dbReference type="ARBA" id="ARBA00022692"/>
    </source>
</evidence>
<dbReference type="Pfam" id="PF04750">
    <property type="entry name" value="Far-17a_AIG1"/>
    <property type="match status" value="1"/>
</dbReference>
<feature type="transmembrane region" description="Helical" evidence="5">
    <location>
        <begin position="21"/>
        <end position="43"/>
    </location>
</feature>
<feature type="transmembrane region" description="Helical" evidence="5">
    <location>
        <begin position="199"/>
        <end position="220"/>
    </location>
</feature>
<dbReference type="InParanoid" id="A0A2T3AIW1"/>
<dbReference type="OrthoDB" id="1898221at2759"/>
<dbReference type="STRING" id="2025994.A0A2T3AIW1"/>
<gene>
    <name evidence="6" type="ORF">BD289DRAFT_424207</name>
</gene>
<feature type="transmembrane region" description="Helical" evidence="5">
    <location>
        <begin position="161"/>
        <end position="179"/>
    </location>
</feature>
<comment type="subcellular location">
    <subcellularLocation>
        <location evidence="1">Endomembrane system</location>
        <topology evidence="1">Multi-pass membrane protein</topology>
    </subcellularLocation>
</comment>
<evidence type="ECO:0000256" key="3">
    <source>
        <dbReference type="ARBA" id="ARBA00022989"/>
    </source>
</evidence>
<accession>A0A2T3AIW1</accession>
<dbReference type="InterPro" id="IPR006838">
    <property type="entry name" value="ADTRP_AIG1"/>
</dbReference>
<keyword evidence="3 5" id="KW-1133">Transmembrane helix</keyword>
<proteinExistence type="predicted"/>